<accession>A0ACC2QYV0</accession>
<name>A0ACC2QYV0_9NEOP</name>
<keyword evidence="2" id="KW-1185">Reference proteome</keyword>
<evidence type="ECO:0000313" key="2">
    <source>
        <dbReference type="Proteomes" id="UP001231649"/>
    </source>
</evidence>
<comment type="caution">
    <text evidence="1">The sequence shown here is derived from an EMBL/GenBank/DDBJ whole genome shotgun (WGS) entry which is preliminary data.</text>
</comment>
<dbReference type="EMBL" id="CM056791">
    <property type="protein sequence ID" value="KAJ8725961.1"/>
    <property type="molecule type" value="Genomic_DNA"/>
</dbReference>
<dbReference type="Proteomes" id="UP001231649">
    <property type="component" value="Chromosome 15"/>
</dbReference>
<gene>
    <name evidence="1" type="ORF">PYW08_004144</name>
</gene>
<protein>
    <submittedName>
        <fullName evidence="1">Uncharacterized protein</fullName>
    </submittedName>
</protein>
<reference evidence="1" key="1">
    <citation type="submission" date="2023-03" db="EMBL/GenBank/DDBJ databases">
        <title>Chromosome-level genomes of two armyworms, Mythimna separata and Mythimna loreyi, provide insights into the biosynthesis and reception of sex pheromones.</title>
        <authorList>
            <person name="Zhao H."/>
        </authorList>
    </citation>
    <scope>NUCLEOTIDE SEQUENCE</scope>
    <source>
        <strain evidence="1">BeijingLab</strain>
    </source>
</reference>
<evidence type="ECO:0000313" key="1">
    <source>
        <dbReference type="EMBL" id="KAJ8725961.1"/>
    </source>
</evidence>
<proteinExistence type="predicted"/>
<sequence>MTEFKTPIKNKALDINEKITIPPSPFLNRLGYGTGVSVMQLVRSPRAGKIRSPWALKMLNKRVKPNKVYTDRIKAEAELLQRMSHPNIVGFRAFSKTKVLYLGMEACDVSLGDMIEKRVEDDSEPFLPKQILKVAADIASALDYLHTKMQILHGDMKSYNILVNGDFVICKLCDFGVTLPLDENGVFDKSRAGKAVYFGTEAWSAPEVIHGGEISCKTDIWPLGLTMWEMMALMPPHSLNGDSMEDSVQCLDDTVDSIEDYFSNRYGTRPDLPGNISEKQYMHPLALFYCCTETMASMRPTAQHLCVAAQDMLLQCDDSTR</sequence>
<organism evidence="1 2">
    <name type="scientific">Mythimna loreyi</name>
    <dbReference type="NCBI Taxonomy" id="667449"/>
    <lineage>
        <taxon>Eukaryota</taxon>
        <taxon>Metazoa</taxon>
        <taxon>Ecdysozoa</taxon>
        <taxon>Arthropoda</taxon>
        <taxon>Hexapoda</taxon>
        <taxon>Insecta</taxon>
        <taxon>Pterygota</taxon>
        <taxon>Neoptera</taxon>
        <taxon>Endopterygota</taxon>
        <taxon>Lepidoptera</taxon>
        <taxon>Glossata</taxon>
        <taxon>Ditrysia</taxon>
        <taxon>Noctuoidea</taxon>
        <taxon>Noctuidae</taxon>
        <taxon>Noctuinae</taxon>
        <taxon>Hadenini</taxon>
        <taxon>Mythimna</taxon>
    </lineage>
</organism>